<organism evidence="2 3">
    <name type="scientific">Roseobacter litoralis (strain ATCC 49566 / DSM 6996 / JCM 21268 / NBRC 15278 / OCh 149)</name>
    <dbReference type="NCBI Taxonomy" id="391595"/>
    <lineage>
        <taxon>Bacteria</taxon>
        <taxon>Pseudomonadati</taxon>
        <taxon>Pseudomonadota</taxon>
        <taxon>Alphaproteobacteria</taxon>
        <taxon>Rhodobacterales</taxon>
        <taxon>Roseobacteraceae</taxon>
        <taxon>Roseobacter</taxon>
    </lineage>
</organism>
<dbReference type="AlphaFoldDB" id="F7ZEC9"/>
<dbReference type="Proteomes" id="UP000001353">
    <property type="component" value="Chromosome"/>
</dbReference>
<sequence>MSKARLSNWGSWQQTRNAIAVNLGYNIESRNRQTPGSAAEQEFSDNIDDLLKSMQVHALSGLRQIDLEIANSTLLEDIAAASRDIKKETDRIKDATDRLDDLTRLVKKLSKLVGLFAGL</sequence>
<dbReference type="KEGG" id="rli:RLO149_c026800"/>
<keyword evidence="3" id="KW-1185">Reference proteome</keyword>
<gene>
    <name evidence="2" type="ordered locus">RLO149_c026800</name>
</gene>
<accession>F7ZEC9</accession>
<proteinExistence type="predicted"/>
<feature type="coiled-coil region" evidence="1">
    <location>
        <begin position="78"/>
        <end position="112"/>
    </location>
</feature>
<dbReference type="HOGENOM" id="CLU_2059657_0_0_5"/>
<evidence type="ECO:0000256" key="1">
    <source>
        <dbReference type="SAM" id="Coils"/>
    </source>
</evidence>
<dbReference type="eggNOG" id="ENOG5031A8A">
    <property type="taxonomic scope" value="Bacteria"/>
</dbReference>
<reference evidence="2 3" key="1">
    <citation type="journal article" date="2011" name="BMC Genomics">
        <title>Comparative genome analysis and genome-guided physiological analysis of Roseobacter litoralis.</title>
        <authorList>
            <person name="Kalhoefer D."/>
            <person name="Thole S."/>
            <person name="Voget S."/>
            <person name="Lehmann R."/>
            <person name="Liesegang H."/>
            <person name="Wollher A."/>
            <person name="Daniel R."/>
            <person name="Simon M."/>
            <person name="Brinkhoff T."/>
        </authorList>
    </citation>
    <scope>NUCLEOTIDE SEQUENCE [LARGE SCALE GENOMIC DNA]</scope>
    <source>
        <strain evidence="3">ATCC 49566 / DSM 6996 / JCM 21268 / NBRC 15278 / OCh 149</strain>
    </source>
</reference>
<evidence type="ECO:0000313" key="3">
    <source>
        <dbReference type="Proteomes" id="UP000001353"/>
    </source>
</evidence>
<dbReference type="STRING" id="391595.RLO149_c026800"/>
<evidence type="ECO:0000313" key="2">
    <source>
        <dbReference type="EMBL" id="AEI94642.1"/>
    </source>
</evidence>
<name>F7ZEC9_ROSLO</name>
<protein>
    <submittedName>
        <fullName evidence="2">Uncharacterized protein</fullName>
    </submittedName>
</protein>
<dbReference type="EMBL" id="CP002623">
    <property type="protein sequence ID" value="AEI94642.1"/>
    <property type="molecule type" value="Genomic_DNA"/>
</dbReference>
<dbReference type="OrthoDB" id="9903430at2"/>
<keyword evidence="1" id="KW-0175">Coiled coil</keyword>
<dbReference type="RefSeq" id="WP_013962558.1">
    <property type="nucleotide sequence ID" value="NC_015730.1"/>
</dbReference>